<organism evidence="5 6">
    <name type="scientific">Brevibacillus formosus</name>
    <dbReference type="NCBI Taxonomy" id="54913"/>
    <lineage>
        <taxon>Bacteria</taxon>
        <taxon>Bacillati</taxon>
        <taxon>Bacillota</taxon>
        <taxon>Bacilli</taxon>
        <taxon>Bacillales</taxon>
        <taxon>Paenibacillaceae</taxon>
        <taxon>Brevibacillus</taxon>
    </lineage>
</organism>
<dbReference type="EMBL" id="BJOL01000037">
    <property type="protein sequence ID" value="GED60911.1"/>
    <property type="molecule type" value="Genomic_DNA"/>
</dbReference>
<protein>
    <submittedName>
        <fullName evidence="5">Glutathione ABC transporter substrate-binding protein</fullName>
    </submittedName>
</protein>
<dbReference type="InterPro" id="IPR030678">
    <property type="entry name" value="Peptide/Ni-bd"/>
</dbReference>
<keyword evidence="6" id="KW-1185">Reference proteome</keyword>
<dbReference type="Gene3D" id="3.40.190.10">
    <property type="entry name" value="Periplasmic binding protein-like II"/>
    <property type="match status" value="1"/>
</dbReference>
<dbReference type="Pfam" id="PF00496">
    <property type="entry name" value="SBP_bac_5"/>
    <property type="match status" value="1"/>
</dbReference>
<dbReference type="PIRSF" id="PIRSF002741">
    <property type="entry name" value="MppA"/>
    <property type="match status" value="1"/>
</dbReference>
<dbReference type="SUPFAM" id="SSF53850">
    <property type="entry name" value="Periplasmic binding protein-like II"/>
    <property type="match status" value="1"/>
</dbReference>
<comment type="similarity">
    <text evidence="1">Belongs to the bacterial solute-binding protein 5 family.</text>
</comment>
<dbReference type="CDD" id="cd08499">
    <property type="entry name" value="PBP2_Ylib_like"/>
    <property type="match status" value="1"/>
</dbReference>
<comment type="caution">
    <text evidence="5">The sequence shown here is derived from an EMBL/GenBank/DDBJ whole genome shotgun (WGS) entry which is preliminary data.</text>
</comment>
<dbReference type="Gene3D" id="3.10.105.10">
    <property type="entry name" value="Dipeptide-binding Protein, Domain 3"/>
    <property type="match status" value="1"/>
</dbReference>
<name>A0ABQ0TCA2_9BACL</name>
<reference evidence="5 6" key="1">
    <citation type="submission" date="2019-06" db="EMBL/GenBank/DDBJ databases">
        <title>Whole genome shotgun sequence of Brevibacillus formosus NBRC 15716.</title>
        <authorList>
            <person name="Hosoyama A."/>
            <person name="Uohara A."/>
            <person name="Ohji S."/>
            <person name="Ichikawa N."/>
        </authorList>
    </citation>
    <scope>NUCLEOTIDE SEQUENCE [LARGE SCALE GENOMIC DNA]</scope>
    <source>
        <strain evidence="5 6">NBRC 15716</strain>
    </source>
</reference>
<feature type="domain" description="Solute-binding protein family 5" evidence="4">
    <location>
        <begin position="95"/>
        <end position="445"/>
    </location>
</feature>
<keyword evidence="3" id="KW-0732">Signal</keyword>
<evidence type="ECO:0000256" key="3">
    <source>
        <dbReference type="ARBA" id="ARBA00022729"/>
    </source>
</evidence>
<dbReference type="Gene3D" id="3.90.76.10">
    <property type="entry name" value="Dipeptide-binding Protein, Domain 1"/>
    <property type="match status" value="1"/>
</dbReference>
<dbReference type="PROSITE" id="PS51257">
    <property type="entry name" value="PROKAR_LIPOPROTEIN"/>
    <property type="match status" value="1"/>
</dbReference>
<evidence type="ECO:0000256" key="2">
    <source>
        <dbReference type="ARBA" id="ARBA00022448"/>
    </source>
</evidence>
<evidence type="ECO:0000256" key="1">
    <source>
        <dbReference type="ARBA" id="ARBA00005695"/>
    </source>
</evidence>
<proteinExistence type="inferred from homology"/>
<gene>
    <name evidence="5" type="primary">oppA_16</name>
    <name evidence="5" type="ORF">BFO01nite_50430</name>
</gene>
<dbReference type="InterPro" id="IPR000914">
    <property type="entry name" value="SBP_5_dom"/>
</dbReference>
<accession>A0ABQ0TCA2</accession>
<dbReference type="InterPro" id="IPR039424">
    <property type="entry name" value="SBP_5"/>
</dbReference>
<keyword evidence="2" id="KW-0813">Transport</keyword>
<evidence type="ECO:0000313" key="6">
    <source>
        <dbReference type="Proteomes" id="UP000319498"/>
    </source>
</evidence>
<dbReference type="Proteomes" id="UP000319498">
    <property type="component" value="Unassembled WGS sequence"/>
</dbReference>
<sequence>MGASLVKKQKMLGSMLTGILSVGLVLTGCSSGTEQGAAGAPTAKEAPATDQTLVIARQSDANNLDPHFISAINAASVVHHKVYEGLVQRDDNMAFKPMLATEWKQLNDVTWEFKLRQGVNFHDGTPFNAEAVKATFARVLDEKVASPRASQFKMLSEIKVVDDYTVHFKLVYPYSPLLSILANHEGSIISPKAIEQYGKDLNKHPVGTGPFVFESWTPGQEIVLVKNDNYWGEKVKFKKAVFKVVPEDTTRVAMVETGEAHIAEPLPVTEIDRVSNSPHMSLYRTEGLGTDFIGFNTKKKPFDDARVRQAINYAIETDAIIKGVYNDVGTKANSAISPKVLGYDGALKGYEFDPNKAKALLKEAGYPNGFKTTLWTGDRKERINAAEVIQSQLKGIGIEVEVKVLEYGAYLDAEDNGETELFISGWGNATGDADYNQYNLFHSSSLGKGGNTTFYVNKEVDKLIEEGRREQDTEKRKQIYAKVLEIEKQEAPIVPIRNLEHIAAVGKNIKGFWISPSGYMMINGITIE</sequence>
<dbReference type="PANTHER" id="PTHR30290">
    <property type="entry name" value="PERIPLASMIC BINDING COMPONENT OF ABC TRANSPORTER"/>
    <property type="match status" value="1"/>
</dbReference>
<dbReference type="PANTHER" id="PTHR30290:SF9">
    <property type="entry name" value="OLIGOPEPTIDE-BINDING PROTEIN APPA"/>
    <property type="match status" value="1"/>
</dbReference>
<evidence type="ECO:0000313" key="5">
    <source>
        <dbReference type="EMBL" id="GED60911.1"/>
    </source>
</evidence>
<evidence type="ECO:0000259" key="4">
    <source>
        <dbReference type="Pfam" id="PF00496"/>
    </source>
</evidence>